<sequence length="676" mass="76083">MRLHVAARKGDKALMENALNDCEEINGQDENGRTALSWAAQNGNEEVLGLLLREKGIDVNSKDNKGWTALSWAAQKRNKGVLGLLLREEGIDANSKDNNGRTALSWAAQEDEEELGLLVREHGVHLNSDDNKNRTWVSQRIKRERKEAVRLLLEKNSIDEKKGIDANSKDNNGWTALLWAVERGREEMVRLLLEKNGIDANSKDNNSRTALSWAAQGGNEEVLGLLLREEGIDVNSKDNNGWTALSWAVKRGREGVVRLLLEKKGIDANSKDNNGRTALSWAAEKGNKEVVGQLLDKEGIDANSKDNNGQTALLWAIEKGHITMVNLFTKRDSTTLNIAIQCKNHRVIELLLNGLVYTKDIMAVSWRHAYGRQPSDILLLTEGEGQRKSLRCIAERGIRHELAQWSAETGIRRSLFLVLDLSSWQNDLFPGLEKVLTLKHGQLRYFQEPINGIGTCFCVAVCFPPRHGADQKHGNMPAWNKRAIAWTMIPPKDPSDGPSKMINHLSTLPYGWIPDDGVDFFKQFIICLKDRWVVGCDLVEGDLAKRRGDQLRQKGESPELIRNLAKDAQTLAGHHNFLQDQVATAKEFAKESGGYREDNALKDLQNVIDGFAYDVNNRIKQLDQTIRDLLQFEFAWVSINEAHRSTNIATSMKRLSWITFIFLPALFASVRLRNIF</sequence>
<dbReference type="HOGENOM" id="CLU_012997_0_0_1"/>
<dbReference type="VEuPathDB" id="FungiDB:GMDG_00564"/>
<evidence type="ECO:0000256" key="1">
    <source>
        <dbReference type="ARBA" id="ARBA00022737"/>
    </source>
</evidence>
<evidence type="ECO:0000313" key="5">
    <source>
        <dbReference type="Proteomes" id="UP000011064"/>
    </source>
</evidence>
<keyword evidence="1" id="KW-0677">Repeat</keyword>
<organism evidence="4 5">
    <name type="scientific">Pseudogymnoascus destructans (strain ATCC MYA-4855 / 20631-21)</name>
    <name type="common">Bat white-nose syndrome fungus</name>
    <name type="synonym">Geomyces destructans</name>
    <dbReference type="NCBI Taxonomy" id="658429"/>
    <lineage>
        <taxon>Eukaryota</taxon>
        <taxon>Fungi</taxon>
        <taxon>Dikarya</taxon>
        <taxon>Ascomycota</taxon>
        <taxon>Pezizomycotina</taxon>
        <taxon>Leotiomycetes</taxon>
        <taxon>Thelebolales</taxon>
        <taxon>Thelebolaceae</taxon>
        <taxon>Pseudogymnoascus</taxon>
    </lineage>
</organism>
<dbReference type="OrthoDB" id="194358at2759"/>
<dbReference type="Pfam" id="PF12796">
    <property type="entry name" value="Ank_2"/>
    <property type="match status" value="3"/>
</dbReference>
<dbReference type="SUPFAM" id="SSF48403">
    <property type="entry name" value="Ankyrin repeat"/>
    <property type="match status" value="1"/>
</dbReference>
<dbReference type="InterPro" id="IPR002110">
    <property type="entry name" value="Ankyrin_rpt"/>
</dbReference>
<protein>
    <submittedName>
        <fullName evidence="4">Uncharacterized protein</fullName>
    </submittedName>
</protein>
<feature type="repeat" description="ANK" evidence="3">
    <location>
        <begin position="172"/>
        <end position="205"/>
    </location>
</feature>
<dbReference type="PROSITE" id="PS50297">
    <property type="entry name" value="ANK_REP_REGION"/>
    <property type="match status" value="3"/>
</dbReference>
<feature type="repeat" description="ANK" evidence="3">
    <location>
        <begin position="206"/>
        <end position="239"/>
    </location>
</feature>
<gene>
    <name evidence="4" type="ORF">GMDG_00564</name>
</gene>
<dbReference type="SMART" id="SM00248">
    <property type="entry name" value="ANK"/>
    <property type="match status" value="8"/>
</dbReference>
<evidence type="ECO:0000256" key="2">
    <source>
        <dbReference type="ARBA" id="ARBA00023043"/>
    </source>
</evidence>
<dbReference type="PROSITE" id="PS50088">
    <property type="entry name" value="ANK_REPEAT"/>
    <property type="match status" value="6"/>
</dbReference>
<feature type="repeat" description="ANK" evidence="3">
    <location>
        <begin position="99"/>
        <end position="131"/>
    </location>
</feature>
<dbReference type="PANTHER" id="PTHR24126">
    <property type="entry name" value="ANKYRIN REPEAT, PH AND SEC7 DOMAIN CONTAINING PROTEIN SECG-RELATED"/>
    <property type="match status" value="1"/>
</dbReference>
<evidence type="ECO:0000313" key="4">
    <source>
        <dbReference type="EMBL" id="ELR08500.1"/>
    </source>
</evidence>
<dbReference type="InParanoid" id="L8G5G4"/>
<keyword evidence="2 3" id="KW-0040">ANK repeat</keyword>
<dbReference type="STRING" id="658429.L8G5G4"/>
<keyword evidence="5" id="KW-1185">Reference proteome</keyword>
<dbReference type="Gene3D" id="1.25.40.20">
    <property type="entry name" value="Ankyrin repeat-containing domain"/>
    <property type="match status" value="2"/>
</dbReference>
<evidence type="ECO:0000256" key="3">
    <source>
        <dbReference type="PROSITE-ProRule" id="PRU00023"/>
    </source>
</evidence>
<reference evidence="5" key="1">
    <citation type="submission" date="2010-09" db="EMBL/GenBank/DDBJ databases">
        <title>The genome sequence of Geomyces destructans 20631-21.</title>
        <authorList>
            <consortium name="The Broad Institute Genome Sequencing Platform"/>
            <person name="Cuomo C.A."/>
            <person name="Blehert D.S."/>
            <person name="Lorch J.M."/>
            <person name="Young S.K."/>
            <person name="Zeng Q."/>
            <person name="Gargeya S."/>
            <person name="Fitzgerald M."/>
            <person name="Haas B."/>
            <person name="Abouelleil A."/>
            <person name="Alvarado L."/>
            <person name="Arachchi H.M."/>
            <person name="Berlin A."/>
            <person name="Brown A."/>
            <person name="Chapman S.B."/>
            <person name="Chen Z."/>
            <person name="Dunbar C."/>
            <person name="Freedman E."/>
            <person name="Gearin G."/>
            <person name="Gellesch M."/>
            <person name="Goldberg J."/>
            <person name="Griggs A."/>
            <person name="Gujja S."/>
            <person name="Heiman D."/>
            <person name="Howarth C."/>
            <person name="Larson L."/>
            <person name="Lui A."/>
            <person name="MacDonald P.J.P."/>
            <person name="Montmayeur A."/>
            <person name="Murphy C."/>
            <person name="Neiman D."/>
            <person name="Pearson M."/>
            <person name="Priest M."/>
            <person name="Roberts A."/>
            <person name="Saif S."/>
            <person name="Shea T."/>
            <person name="Shenoy N."/>
            <person name="Sisk P."/>
            <person name="Stolte C."/>
            <person name="Sykes S."/>
            <person name="Wortman J."/>
            <person name="Nusbaum C."/>
            <person name="Birren B."/>
        </authorList>
    </citation>
    <scope>NUCLEOTIDE SEQUENCE [LARGE SCALE GENOMIC DNA]</scope>
    <source>
        <strain evidence="5">ATCC MYA-4855 / 20631-21</strain>
    </source>
</reference>
<name>L8G5G4_PSED2</name>
<dbReference type="Proteomes" id="UP000011064">
    <property type="component" value="Unassembled WGS sequence"/>
</dbReference>
<feature type="repeat" description="ANK" evidence="3">
    <location>
        <begin position="240"/>
        <end position="273"/>
    </location>
</feature>
<feature type="repeat" description="ANK" evidence="3">
    <location>
        <begin position="274"/>
        <end position="307"/>
    </location>
</feature>
<dbReference type="AlphaFoldDB" id="L8G5G4"/>
<dbReference type="PANTHER" id="PTHR24126:SF14">
    <property type="entry name" value="ANK_REP_REGION DOMAIN-CONTAINING PROTEIN"/>
    <property type="match status" value="1"/>
</dbReference>
<proteinExistence type="predicted"/>
<feature type="repeat" description="ANK" evidence="3">
    <location>
        <begin position="31"/>
        <end position="64"/>
    </location>
</feature>
<accession>L8G5G4</accession>
<dbReference type="EMBL" id="GL573173">
    <property type="protein sequence ID" value="ELR08500.1"/>
    <property type="molecule type" value="Genomic_DNA"/>
</dbReference>
<dbReference type="InterPro" id="IPR036770">
    <property type="entry name" value="Ankyrin_rpt-contain_sf"/>
</dbReference>